<gene>
    <name evidence="2" type="ORF">R1sor_016146</name>
</gene>
<evidence type="ECO:0000313" key="2">
    <source>
        <dbReference type="EMBL" id="KAL3689837.1"/>
    </source>
</evidence>
<evidence type="ECO:0000313" key="3">
    <source>
        <dbReference type="Proteomes" id="UP001633002"/>
    </source>
</evidence>
<keyword evidence="3" id="KW-1185">Reference proteome</keyword>
<accession>A0ABD3HE70</accession>
<comment type="caution">
    <text evidence="2">The sequence shown here is derived from an EMBL/GenBank/DDBJ whole genome shotgun (WGS) entry which is preliminary data.</text>
</comment>
<feature type="region of interest" description="Disordered" evidence="1">
    <location>
        <begin position="136"/>
        <end position="157"/>
    </location>
</feature>
<protein>
    <submittedName>
        <fullName evidence="2">Uncharacterized protein</fullName>
    </submittedName>
</protein>
<sequence length="157" mass="17582">MQQQLLESSEEWKQKKNKREEKLLAEIKEWVTAKEQGQALPNISAVKEDEESSEKVKLSHKIGNLSNDACRKNLLESFSSVGKENLRDRCDSEPGIGSGAAAGYESFHHLMDTLRKEPRLRNTASLETLDKIEEKFEKQSRKGAPVEMPLAAAGSQA</sequence>
<proteinExistence type="predicted"/>
<organism evidence="2 3">
    <name type="scientific">Riccia sorocarpa</name>
    <dbReference type="NCBI Taxonomy" id="122646"/>
    <lineage>
        <taxon>Eukaryota</taxon>
        <taxon>Viridiplantae</taxon>
        <taxon>Streptophyta</taxon>
        <taxon>Embryophyta</taxon>
        <taxon>Marchantiophyta</taxon>
        <taxon>Marchantiopsida</taxon>
        <taxon>Marchantiidae</taxon>
        <taxon>Marchantiales</taxon>
        <taxon>Ricciaceae</taxon>
        <taxon>Riccia</taxon>
    </lineage>
</organism>
<reference evidence="2 3" key="1">
    <citation type="submission" date="2024-09" db="EMBL/GenBank/DDBJ databases">
        <title>Chromosome-scale assembly of Riccia sorocarpa.</title>
        <authorList>
            <person name="Paukszto L."/>
        </authorList>
    </citation>
    <scope>NUCLEOTIDE SEQUENCE [LARGE SCALE GENOMIC DNA]</scope>
    <source>
        <strain evidence="2">LP-2024</strain>
        <tissue evidence="2">Aerial parts of the thallus</tissue>
    </source>
</reference>
<dbReference type="Proteomes" id="UP001633002">
    <property type="component" value="Unassembled WGS sequence"/>
</dbReference>
<dbReference type="AlphaFoldDB" id="A0ABD3HE70"/>
<name>A0ABD3HE70_9MARC</name>
<evidence type="ECO:0000256" key="1">
    <source>
        <dbReference type="SAM" id="MobiDB-lite"/>
    </source>
</evidence>
<dbReference type="EMBL" id="JBJQOH010000004">
    <property type="protein sequence ID" value="KAL3689837.1"/>
    <property type="molecule type" value="Genomic_DNA"/>
</dbReference>